<dbReference type="SUPFAM" id="SSF52467">
    <property type="entry name" value="DHS-like NAD/FAD-binding domain"/>
    <property type="match status" value="1"/>
</dbReference>
<dbReference type="GO" id="GO:0019529">
    <property type="term" value="P:taurine catabolic process"/>
    <property type="evidence" value="ECO:0007669"/>
    <property type="project" value="UniProtKB-UniRule"/>
</dbReference>
<sequence>MKMTTEEAFVKVLQMHGIEHAFGIIGSAMMPVSDLFPKAGITFWDCAHETNAGLICDGYIRSTGKMAMAIAQNGPGVTGFVTAIKTAYWNHTPMLLVTPQAANKTIGQGGFQEMPQMSLFADSVCYQEEVKDPSRVPEVLNRVIEKAWRGSAPAQINIPRDFWTQVIDVDLPQIVRLERPAGGKGAISEAARILSEAKFPVILNGAGVVIGGAIPESVALAERLDAPVCSGYQHNDAFPGDHRLAVGPLGYNGSKAAMELIAQADVVLALGTRLNPFSTLPGYGIDYWPKNAKIIQVDINPDRIGLTKKVTVGICGDAKQVAQQLLELLSEEAGDAGREERKARIHQTKSAWLQQLSSMDHEDDDPGTSWNEEARARDAYRMSPRQAWRAIQVALPKDAIVSTDIGNNCAIGNAYPSFAEGRKYLAPGMFGPCGYGFPAIVGAKIGCPDTPVVGFAGDGAFGISMNEMTSIGRDQWPAITMVIFRNYQWGAEKRNTTLWYDNNFVGTELNPNLSYAKVAEGCGLKGVTVDTQDSLVHALRQACEEQARGITTFIEVILNQELGEPFRRDAMKKPVVVAGIDPADMQSQRAA</sequence>
<dbReference type="InterPro" id="IPR045229">
    <property type="entry name" value="TPP_enz"/>
</dbReference>
<comment type="caution">
    <text evidence="15">The sequence shown here is derived from an EMBL/GenBank/DDBJ whole genome shotgun (WGS) entry which is preliminary data.</text>
</comment>
<keyword evidence="6" id="KW-0479">Metal-binding</keyword>
<dbReference type="PROSITE" id="PS00187">
    <property type="entry name" value="TPP_ENZYMES"/>
    <property type="match status" value="1"/>
</dbReference>
<dbReference type="RefSeq" id="WP_181052379.1">
    <property type="nucleotide sequence ID" value="NZ_JACDXJ010000001.1"/>
</dbReference>
<dbReference type="GO" id="GO:0050487">
    <property type="term" value="F:sulfoacetaldehyde acetyltransferase activity"/>
    <property type="evidence" value="ECO:0007669"/>
    <property type="project" value="UniProtKB-UniRule"/>
</dbReference>
<evidence type="ECO:0000256" key="11">
    <source>
        <dbReference type="RuleBase" id="RU362132"/>
    </source>
</evidence>
<evidence type="ECO:0000259" key="12">
    <source>
        <dbReference type="Pfam" id="PF00205"/>
    </source>
</evidence>
<evidence type="ECO:0000256" key="9">
    <source>
        <dbReference type="ARBA" id="ARBA00023315"/>
    </source>
</evidence>
<dbReference type="Proteomes" id="UP000572984">
    <property type="component" value="Unassembled WGS sequence"/>
</dbReference>
<evidence type="ECO:0000313" key="15">
    <source>
        <dbReference type="EMBL" id="MBA1156851.1"/>
    </source>
</evidence>
<dbReference type="Pfam" id="PF02775">
    <property type="entry name" value="TPP_enzyme_C"/>
    <property type="match status" value="1"/>
</dbReference>
<gene>
    <name evidence="15" type="primary">xsc</name>
    <name evidence="15" type="ORF">H0S73_12005</name>
</gene>
<evidence type="ECO:0000256" key="7">
    <source>
        <dbReference type="ARBA" id="ARBA00022842"/>
    </source>
</evidence>
<evidence type="ECO:0000313" key="16">
    <source>
        <dbReference type="Proteomes" id="UP000572984"/>
    </source>
</evidence>
<dbReference type="GO" id="GO:0003984">
    <property type="term" value="F:acetolactate synthase activity"/>
    <property type="evidence" value="ECO:0007669"/>
    <property type="project" value="TreeGrafter"/>
</dbReference>
<dbReference type="GO" id="GO:0000287">
    <property type="term" value="F:magnesium ion binding"/>
    <property type="evidence" value="ECO:0007669"/>
    <property type="project" value="InterPro"/>
</dbReference>
<dbReference type="InterPro" id="IPR029035">
    <property type="entry name" value="DHS-like_NAD/FAD-binding_dom"/>
</dbReference>
<evidence type="ECO:0000256" key="3">
    <source>
        <dbReference type="ARBA" id="ARBA00007812"/>
    </source>
</evidence>
<dbReference type="GO" id="GO:0009097">
    <property type="term" value="P:isoleucine biosynthetic process"/>
    <property type="evidence" value="ECO:0007669"/>
    <property type="project" value="TreeGrafter"/>
</dbReference>
<dbReference type="Pfam" id="PF00205">
    <property type="entry name" value="TPP_enzyme_M"/>
    <property type="match status" value="1"/>
</dbReference>
<keyword evidence="8 11" id="KW-0786">Thiamine pyrophosphate</keyword>
<dbReference type="PANTHER" id="PTHR18968:SF13">
    <property type="entry name" value="ACETOLACTATE SYNTHASE CATALYTIC SUBUNIT, MITOCHONDRIAL"/>
    <property type="match status" value="1"/>
</dbReference>
<comment type="similarity">
    <text evidence="3 11">Belongs to the TPP enzyme family.</text>
</comment>
<comment type="cofactor">
    <cofactor evidence="1">
        <name>Mg(2+)</name>
        <dbReference type="ChEBI" id="CHEBI:18420"/>
    </cofactor>
</comment>
<dbReference type="InterPro" id="IPR012001">
    <property type="entry name" value="Thiamin_PyroP_enz_TPP-bd_dom"/>
</dbReference>
<evidence type="ECO:0000256" key="10">
    <source>
        <dbReference type="NCBIfam" id="TIGR03457"/>
    </source>
</evidence>
<dbReference type="AlphaFoldDB" id="A0A838BNC3"/>
<feature type="domain" description="Thiamine pyrophosphate enzyme TPP-binding" evidence="13">
    <location>
        <begin position="404"/>
        <end position="555"/>
    </location>
</feature>
<dbReference type="EC" id="2.3.3.15" evidence="4 10"/>
<dbReference type="GO" id="GO:0050660">
    <property type="term" value="F:flavin adenine dinucleotide binding"/>
    <property type="evidence" value="ECO:0007669"/>
    <property type="project" value="TreeGrafter"/>
</dbReference>
<evidence type="ECO:0000256" key="1">
    <source>
        <dbReference type="ARBA" id="ARBA00001946"/>
    </source>
</evidence>
<comment type="cofactor">
    <cofactor evidence="2">
        <name>thiamine diphosphate</name>
        <dbReference type="ChEBI" id="CHEBI:58937"/>
    </cofactor>
</comment>
<proteinExistence type="inferred from homology"/>
<dbReference type="InterPro" id="IPR017820">
    <property type="entry name" value="Sulphoacetald_Actrfrase"/>
</dbReference>
<keyword evidence="5 15" id="KW-0808">Transferase</keyword>
<dbReference type="InterPro" id="IPR012000">
    <property type="entry name" value="Thiamin_PyroP_enz_cen_dom"/>
</dbReference>
<feature type="domain" description="Thiamine pyrophosphate enzyme N-terminal TPP-binding" evidence="14">
    <location>
        <begin position="3"/>
        <end position="118"/>
    </location>
</feature>
<dbReference type="FunFam" id="3.40.50.970:FF:000107">
    <property type="entry name" value="Sulfoacetaldehyde acetyltransferase Xsc"/>
    <property type="match status" value="1"/>
</dbReference>
<keyword evidence="7" id="KW-0460">Magnesium</keyword>
<dbReference type="GO" id="GO:0005948">
    <property type="term" value="C:acetolactate synthase complex"/>
    <property type="evidence" value="ECO:0007669"/>
    <property type="project" value="TreeGrafter"/>
</dbReference>
<evidence type="ECO:0000259" key="14">
    <source>
        <dbReference type="Pfam" id="PF02776"/>
    </source>
</evidence>
<protein>
    <recommendedName>
        <fullName evidence="4 10">Sulfoacetaldehyde acetyltransferase</fullName>
        <ecNumber evidence="4 10">2.3.3.15</ecNumber>
    </recommendedName>
</protein>
<evidence type="ECO:0000256" key="4">
    <source>
        <dbReference type="ARBA" id="ARBA00012971"/>
    </source>
</evidence>
<dbReference type="GO" id="GO:0009099">
    <property type="term" value="P:L-valine biosynthetic process"/>
    <property type="evidence" value="ECO:0007669"/>
    <property type="project" value="TreeGrafter"/>
</dbReference>
<dbReference type="InterPro" id="IPR011766">
    <property type="entry name" value="TPP_enzyme_TPP-bd"/>
</dbReference>
<evidence type="ECO:0000259" key="13">
    <source>
        <dbReference type="Pfam" id="PF02775"/>
    </source>
</evidence>
<reference evidence="15 16" key="1">
    <citation type="submission" date="2020-07" db="EMBL/GenBank/DDBJ databases">
        <title>Draft genome and description of Microvirga mediterraneensis Marseille-Q2068 sp. nov.</title>
        <authorList>
            <person name="Boxberger M."/>
        </authorList>
    </citation>
    <scope>NUCLEOTIDE SEQUENCE [LARGE SCALE GENOMIC DNA]</scope>
    <source>
        <strain evidence="15 16">Marseille-Q2068</strain>
    </source>
</reference>
<dbReference type="NCBIfam" id="NF005713">
    <property type="entry name" value="PRK07525.1"/>
    <property type="match status" value="1"/>
</dbReference>
<evidence type="ECO:0000256" key="5">
    <source>
        <dbReference type="ARBA" id="ARBA00022679"/>
    </source>
</evidence>
<evidence type="ECO:0000256" key="8">
    <source>
        <dbReference type="ARBA" id="ARBA00023052"/>
    </source>
</evidence>
<organism evidence="15 16">
    <name type="scientific">Microvirga mediterraneensis</name>
    <dbReference type="NCBI Taxonomy" id="2754695"/>
    <lineage>
        <taxon>Bacteria</taxon>
        <taxon>Pseudomonadati</taxon>
        <taxon>Pseudomonadota</taxon>
        <taxon>Alphaproteobacteria</taxon>
        <taxon>Hyphomicrobiales</taxon>
        <taxon>Methylobacteriaceae</taxon>
        <taxon>Microvirga</taxon>
    </lineage>
</organism>
<name>A0A838BNC3_9HYPH</name>
<keyword evidence="16" id="KW-1185">Reference proteome</keyword>
<dbReference type="PANTHER" id="PTHR18968">
    <property type="entry name" value="THIAMINE PYROPHOSPHATE ENZYMES"/>
    <property type="match status" value="1"/>
</dbReference>
<dbReference type="CDD" id="cd02013">
    <property type="entry name" value="TPP_Xsc_like"/>
    <property type="match status" value="1"/>
</dbReference>
<dbReference type="Pfam" id="PF02776">
    <property type="entry name" value="TPP_enzyme_N"/>
    <property type="match status" value="1"/>
</dbReference>
<dbReference type="Gene3D" id="3.40.50.1220">
    <property type="entry name" value="TPP-binding domain"/>
    <property type="match status" value="1"/>
</dbReference>
<dbReference type="InterPro" id="IPR029061">
    <property type="entry name" value="THDP-binding"/>
</dbReference>
<dbReference type="CDD" id="cd07035">
    <property type="entry name" value="TPP_PYR_POX_like"/>
    <property type="match status" value="1"/>
</dbReference>
<evidence type="ECO:0000256" key="2">
    <source>
        <dbReference type="ARBA" id="ARBA00001964"/>
    </source>
</evidence>
<dbReference type="InterPro" id="IPR000399">
    <property type="entry name" value="TPP-bd_CS"/>
</dbReference>
<feature type="domain" description="Thiamine pyrophosphate enzyme central" evidence="12">
    <location>
        <begin position="187"/>
        <end position="325"/>
    </location>
</feature>
<keyword evidence="9 15" id="KW-0012">Acyltransferase</keyword>
<dbReference type="GO" id="GO:0030976">
    <property type="term" value="F:thiamine pyrophosphate binding"/>
    <property type="evidence" value="ECO:0007669"/>
    <property type="project" value="InterPro"/>
</dbReference>
<dbReference type="SUPFAM" id="SSF52518">
    <property type="entry name" value="Thiamin diphosphate-binding fold (THDP-binding)"/>
    <property type="match status" value="2"/>
</dbReference>
<accession>A0A838BNC3</accession>
<dbReference type="Gene3D" id="3.40.50.970">
    <property type="match status" value="2"/>
</dbReference>
<dbReference type="NCBIfam" id="TIGR03457">
    <property type="entry name" value="sulphoacet_xsc"/>
    <property type="match status" value="1"/>
</dbReference>
<dbReference type="EMBL" id="JACDXJ010000001">
    <property type="protein sequence ID" value="MBA1156851.1"/>
    <property type="molecule type" value="Genomic_DNA"/>
</dbReference>
<evidence type="ECO:0000256" key="6">
    <source>
        <dbReference type="ARBA" id="ARBA00022723"/>
    </source>
</evidence>